<dbReference type="Proteomes" id="UP000639338">
    <property type="component" value="Unassembled WGS sequence"/>
</dbReference>
<evidence type="ECO:0000256" key="1">
    <source>
        <dbReference type="SAM" id="MobiDB-lite"/>
    </source>
</evidence>
<protein>
    <submittedName>
        <fullName evidence="2">Uncharacterized protein</fullName>
    </submittedName>
</protein>
<feature type="compositionally biased region" description="Low complexity" evidence="1">
    <location>
        <begin position="300"/>
        <end position="309"/>
    </location>
</feature>
<proteinExistence type="predicted"/>
<keyword evidence="3" id="KW-1185">Reference proteome</keyword>
<dbReference type="AlphaFoldDB" id="A0A835CPG6"/>
<feature type="region of interest" description="Disordered" evidence="1">
    <location>
        <begin position="1"/>
        <end position="20"/>
    </location>
</feature>
<gene>
    <name evidence="2" type="ORF">HCN44_007458</name>
</gene>
<name>A0A835CPG6_APHGI</name>
<feature type="region of interest" description="Disordered" evidence="1">
    <location>
        <begin position="593"/>
        <end position="623"/>
    </location>
</feature>
<evidence type="ECO:0000313" key="3">
    <source>
        <dbReference type="Proteomes" id="UP000639338"/>
    </source>
</evidence>
<organism evidence="2 3">
    <name type="scientific">Aphidius gifuensis</name>
    <name type="common">Parasitoid wasp</name>
    <dbReference type="NCBI Taxonomy" id="684658"/>
    <lineage>
        <taxon>Eukaryota</taxon>
        <taxon>Metazoa</taxon>
        <taxon>Ecdysozoa</taxon>
        <taxon>Arthropoda</taxon>
        <taxon>Hexapoda</taxon>
        <taxon>Insecta</taxon>
        <taxon>Pterygota</taxon>
        <taxon>Neoptera</taxon>
        <taxon>Endopterygota</taxon>
        <taxon>Hymenoptera</taxon>
        <taxon>Apocrita</taxon>
        <taxon>Ichneumonoidea</taxon>
        <taxon>Braconidae</taxon>
        <taxon>Aphidiinae</taxon>
        <taxon>Aphidius</taxon>
    </lineage>
</organism>
<accession>A0A835CPG6</accession>
<feature type="region of interest" description="Disordered" evidence="1">
    <location>
        <begin position="286"/>
        <end position="309"/>
    </location>
</feature>
<dbReference type="EMBL" id="JACMRX010000005">
    <property type="protein sequence ID" value="KAF7989148.1"/>
    <property type="molecule type" value="Genomic_DNA"/>
</dbReference>
<sequence length="623" mass="70883">MKMEVVLSTPGHGHYDDDNVPYKNEEIHEWSGVDEITGMLENARVETGRWKAIDNNSAKSYGKVVDSRIRNSADGNIQQQARRQVEIYQSKEPGRSLQVVRASQWSSSKIKDIKNSELLTTKTFDTPVLYESNKNTTNNYLQKRFNSDEDLILSSSSSSLLNEPSTSSSSSIFKRNSQIRRSLQLSKINNIINDDKTADNDNKNSSIKINKKPQITVINLINPSTIYIDDDDNNNINKKTSVITLENNNYKKLNDNKTIKKVDFCKTEIHFAVDCGKVNIVETINKPPPTNKYRRKRRNSNNSNNNKINNNLDINIKNDNIENNELKQITINNVDNCGAYAVVDIDNIKYWNNNIHKTKIKLGDNDYIDDEKINDELTSPKAVLEINSRVKNINNDNVIVTKDNDNNQVLSTIIKTHETTIARVEDNLPIIKKKAINKKVFNKNDKKLLPIYANIFKSSNDILPIYENYRADNDDKKAIDLIDKNDDKKTTEIMDNSKKLINKNSYKFGKKSTGTSSTSGSKKIIQKDSIKINSLKKKTNDDSVKKIGTIKKPVEVVYKTAVYNMEKLGNNKIIKSKDVKKNPRIIDELICGSKNKNSKTINKRKGITLPGSKSATQPPRHWK</sequence>
<comment type="caution">
    <text evidence="2">The sequence shown here is derived from an EMBL/GenBank/DDBJ whole genome shotgun (WGS) entry which is preliminary data.</text>
</comment>
<dbReference type="OrthoDB" id="8197951at2759"/>
<evidence type="ECO:0000313" key="2">
    <source>
        <dbReference type="EMBL" id="KAF7989148.1"/>
    </source>
</evidence>
<reference evidence="2 3" key="1">
    <citation type="submission" date="2020-08" db="EMBL/GenBank/DDBJ databases">
        <title>Aphidius gifuensis genome sequencing and assembly.</title>
        <authorList>
            <person name="Du Z."/>
        </authorList>
    </citation>
    <scope>NUCLEOTIDE SEQUENCE [LARGE SCALE GENOMIC DNA]</scope>
    <source>
        <strain evidence="2">YNYX2018</strain>
        <tissue evidence="2">Adults</tissue>
    </source>
</reference>